<feature type="domain" description="C3H1-type" evidence="2">
    <location>
        <begin position="374"/>
        <end position="401"/>
    </location>
</feature>
<comment type="caution">
    <text evidence="3">The sequence shown here is derived from an EMBL/GenBank/DDBJ whole genome shotgun (WGS) entry which is preliminary data.</text>
</comment>
<organism evidence="3 4">
    <name type="scientific">Leptomonas seymouri</name>
    <dbReference type="NCBI Taxonomy" id="5684"/>
    <lineage>
        <taxon>Eukaryota</taxon>
        <taxon>Discoba</taxon>
        <taxon>Euglenozoa</taxon>
        <taxon>Kinetoplastea</taxon>
        <taxon>Metakinetoplastina</taxon>
        <taxon>Trypanosomatida</taxon>
        <taxon>Trypanosomatidae</taxon>
        <taxon>Leishmaniinae</taxon>
        <taxon>Leptomonas</taxon>
    </lineage>
</organism>
<feature type="domain" description="C3H1-type" evidence="2">
    <location>
        <begin position="174"/>
        <end position="201"/>
    </location>
</feature>
<dbReference type="InterPro" id="IPR000571">
    <property type="entry name" value="Znf_CCCH"/>
</dbReference>
<evidence type="ECO:0000313" key="3">
    <source>
        <dbReference type="EMBL" id="KPI89225.1"/>
    </source>
</evidence>
<evidence type="ECO:0000256" key="1">
    <source>
        <dbReference type="PROSITE-ProRule" id="PRU00723"/>
    </source>
</evidence>
<keyword evidence="1" id="KW-0479">Metal-binding</keyword>
<proteinExistence type="predicted"/>
<feature type="zinc finger region" description="C3H1-type" evidence="1">
    <location>
        <begin position="174"/>
        <end position="201"/>
    </location>
</feature>
<dbReference type="EMBL" id="LJSK01000028">
    <property type="protein sequence ID" value="KPI89225.1"/>
    <property type="molecule type" value="Genomic_DNA"/>
</dbReference>
<protein>
    <recommendedName>
        <fullName evidence="2">C3H1-type domain-containing protein</fullName>
    </recommendedName>
</protein>
<dbReference type="PROSITE" id="PS50103">
    <property type="entry name" value="ZF_C3H1"/>
    <property type="match status" value="2"/>
</dbReference>
<dbReference type="AlphaFoldDB" id="A0A0N1PDN9"/>
<dbReference type="GO" id="GO:0008270">
    <property type="term" value="F:zinc ion binding"/>
    <property type="evidence" value="ECO:0007669"/>
    <property type="project" value="UniProtKB-KW"/>
</dbReference>
<dbReference type="OrthoDB" id="272976at2759"/>
<keyword evidence="4" id="KW-1185">Reference proteome</keyword>
<keyword evidence="1" id="KW-0863">Zinc-finger</keyword>
<gene>
    <name evidence="3" type="ORF">ABL78_1648</name>
</gene>
<keyword evidence="1" id="KW-0862">Zinc</keyword>
<dbReference type="VEuPathDB" id="TriTrypDB:Lsey_0028_0110"/>
<name>A0A0N1PDN9_LEPSE</name>
<dbReference type="InterPro" id="IPR053125">
    <property type="entry name" value="RNA-bd_mRNA_stabilization_reg"/>
</dbReference>
<accession>A0A0N1PDN9</accession>
<dbReference type="PANTHER" id="PTHR37035:SF7">
    <property type="entry name" value="C3H1-TYPE DOMAIN-CONTAINING PROTEIN"/>
    <property type="match status" value="1"/>
</dbReference>
<dbReference type="Proteomes" id="UP000038009">
    <property type="component" value="Unassembled WGS sequence"/>
</dbReference>
<dbReference type="PANTHER" id="PTHR37035">
    <property type="entry name" value="C3H1-TYPE DOMAIN-CONTAINING PROTEIN-RELATED"/>
    <property type="match status" value="1"/>
</dbReference>
<evidence type="ECO:0000313" key="4">
    <source>
        <dbReference type="Proteomes" id="UP000038009"/>
    </source>
</evidence>
<feature type="zinc finger region" description="C3H1-type" evidence="1">
    <location>
        <begin position="374"/>
        <end position="401"/>
    </location>
</feature>
<sequence>MYPRHDVMHNAYSGPTNASPIATNAPFPFYHNMRGRAPAMKGSTMMCMYEAASTAGGPPAGSGGGRGKRVDPNMADPCEYNDISNSAEKNRGHGRRWGGGYNGTSAPPCSSDLFHCDGLGYGFSSFNPPKLSDYEAHDSQVKAPVVVTMETVVPTVGSNRLFSRPPKPIVYGSPNVVRICDAFQEGRCLAGDRCRDIHVKPEFLAETRMQMCAWLTDRESEFNQTLQTNPTKTFRIFVADLKEVVEVPVKSVVFTKGLCVDPVTRARRARGAGTYDHTQNHTVMQIPTSCGLYSADSTQCKWGRWCNQVHIDHKWMQSKKDEFDHWFDELQARYFSLAPDDKFTVLDPHLKMSICLPKFSIASFSRGLFQGSVKKLASVCLLYQRAKCTAGSRCNQIHVMPVYLNLAREYATLEHLPGTSVMEKQRLAHEMEMLRGPCVERQKREQQEAEKAAAEAATAKLALSKQLFEQQPGHMNSNSGNVEEELGLSGALFEHVQADADTEPISLPVSSNTSLTRRLNTSAPDLNLPVGRHMNSDGSYSFNPYGSFTSLSDASVPYGRAPAGRSTNSLNMENNSVLQCTPGSVHLHATGMKGGRRLVAVISPEMSSSSNDVYRTEEMGNSITVDGCTPTSVVEGHMHSPVLLRACGSGRTHHAAMNYRSSGDCAVDGSAANEAGNSPHPMYFDAGLYFT</sequence>
<evidence type="ECO:0000259" key="2">
    <source>
        <dbReference type="PROSITE" id="PS50103"/>
    </source>
</evidence>
<reference evidence="3 4" key="1">
    <citation type="journal article" date="2015" name="PLoS Pathog.">
        <title>Leptomonas seymouri: Adaptations to the Dixenous Life Cycle Analyzed by Genome Sequencing, Transcriptome Profiling and Co-infection with Leishmania donovani.</title>
        <authorList>
            <person name="Kraeva N."/>
            <person name="Butenko A."/>
            <person name="Hlavacova J."/>
            <person name="Kostygov A."/>
            <person name="Myskova J."/>
            <person name="Grybchuk D."/>
            <person name="Lestinova T."/>
            <person name="Votypka J."/>
            <person name="Volf P."/>
            <person name="Opperdoes F."/>
            <person name="Flegontov P."/>
            <person name="Lukes J."/>
            <person name="Yurchenko V."/>
        </authorList>
    </citation>
    <scope>NUCLEOTIDE SEQUENCE [LARGE SCALE GENOMIC DNA]</scope>
    <source>
        <strain evidence="3 4">ATCC 30220</strain>
    </source>
</reference>